<dbReference type="PANTHER" id="PTHR31221">
    <property type="entry name" value="WRKY TRANSCRIPTION FACTOR PROTEIN 1-RELATED"/>
    <property type="match status" value="1"/>
</dbReference>
<dbReference type="InterPro" id="IPR036576">
    <property type="entry name" value="WRKY_dom_sf"/>
</dbReference>
<dbReference type="InterPro" id="IPR003657">
    <property type="entry name" value="WRKY_dom"/>
</dbReference>
<dbReference type="AlphaFoldDB" id="A0A5J5C2F6"/>
<organism evidence="10 11">
    <name type="scientific">Nyssa sinensis</name>
    <dbReference type="NCBI Taxonomy" id="561372"/>
    <lineage>
        <taxon>Eukaryota</taxon>
        <taxon>Viridiplantae</taxon>
        <taxon>Streptophyta</taxon>
        <taxon>Embryophyta</taxon>
        <taxon>Tracheophyta</taxon>
        <taxon>Spermatophyta</taxon>
        <taxon>Magnoliopsida</taxon>
        <taxon>eudicotyledons</taxon>
        <taxon>Gunneridae</taxon>
        <taxon>Pentapetalae</taxon>
        <taxon>asterids</taxon>
        <taxon>Cornales</taxon>
        <taxon>Nyssaceae</taxon>
        <taxon>Nyssa</taxon>
    </lineage>
</organism>
<evidence type="ECO:0000313" key="10">
    <source>
        <dbReference type="EMBL" id="KAA8549066.1"/>
    </source>
</evidence>
<feature type="region of interest" description="Disordered" evidence="8">
    <location>
        <begin position="82"/>
        <end position="137"/>
    </location>
</feature>
<sequence>MERKESVKIEDSVRLSPFSDHITDMLDFSYEGEKSSLGFVELLGFQDFSPSIFDILQVPLPSMEPSAATQTSAVPAASSEILNQPMTPNSSSISSESSDAPNDERTKAVDEEDQQQQKNNKQLKPKKTSQNRPKEPRFAFMTQSEVDHLEDGYRWRKYGQKAVKNSPFPRSYYRCTNPTCNVKKRVERSCNDSSIVMTTYEGKHTHPSPLIPRASPAGLPPRSGFPEALPMHVTFPSHQTQFNNLSVPLNCYLGATNPTASVRERRFCTPSPALLRDHGLLQDIVPSLMMKNEE</sequence>
<dbReference type="Proteomes" id="UP000325577">
    <property type="component" value="Linkage Group LG0"/>
</dbReference>
<evidence type="ECO:0000256" key="6">
    <source>
        <dbReference type="ARBA" id="ARBA00023242"/>
    </source>
</evidence>
<dbReference type="SUPFAM" id="SSF118290">
    <property type="entry name" value="WRKY DNA-binding domain"/>
    <property type="match status" value="1"/>
</dbReference>
<feature type="domain" description="WRKY" evidence="9">
    <location>
        <begin position="144"/>
        <end position="209"/>
    </location>
</feature>
<dbReference type="SMART" id="SM00774">
    <property type="entry name" value="WRKY"/>
    <property type="match status" value="1"/>
</dbReference>
<keyword evidence="6 7" id="KW-0539">Nucleus</keyword>
<keyword evidence="4 7" id="KW-0238">DNA-binding</keyword>
<dbReference type="InterPro" id="IPR017396">
    <property type="entry name" value="TF_WRKY_IIc"/>
</dbReference>
<evidence type="ECO:0000259" key="9">
    <source>
        <dbReference type="PROSITE" id="PS50811"/>
    </source>
</evidence>
<dbReference type="PANTHER" id="PTHR31221:SF289">
    <property type="entry name" value="WRKY TRANSCRIPTION FACTOR 68"/>
    <property type="match status" value="1"/>
</dbReference>
<dbReference type="GO" id="GO:0003700">
    <property type="term" value="F:DNA-binding transcription factor activity"/>
    <property type="evidence" value="ECO:0007669"/>
    <property type="project" value="UniProtKB-UniRule"/>
</dbReference>
<evidence type="ECO:0000256" key="8">
    <source>
        <dbReference type="SAM" id="MobiDB-lite"/>
    </source>
</evidence>
<evidence type="ECO:0000256" key="3">
    <source>
        <dbReference type="ARBA" id="ARBA00023015"/>
    </source>
</evidence>
<dbReference type="Pfam" id="PF03106">
    <property type="entry name" value="WRKY"/>
    <property type="match status" value="1"/>
</dbReference>
<evidence type="ECO:0000256" key="4">
    <source>
        <dbReference type="ARBA" id="ARBA00023125"/>
    </source>
</evidence>
<evidence type="ECO:0000256" key="2">
    <source>
        <dbReference type="ARBA" id="ARBA00008964"/>
    </source>
</evidence>
<comment type="similarity">
    <text evidence="2 7">Belongs to the WRKY group II-c family.</text>
</comment>
<keyword evidence="5 7" id="KW-0804">Transcription</keyword>
<dbReference type="OrthoDB" id="1927637at2759"/>
<protein>
    <recommendedName>
        <fullName evidence="7">WRKY transcription factor</fullName>
    </recommendedName>
</protein>
<dbReference type="PIRSF" id="PIRSF038130">
    <property type="entry name" value="TF_WRKY_IIc"/>
    <property type="match status" value="1"/>
</dbReference>
<dbReference type="Gene3D" id="2.20.25.80">
    <property type="entry name" value="WRKY domain"/>
    <property type="match status" value="1"/>
</dbReference>
<dbReference type="FunFam" id="2.20.25.80:FF:000003">
    <property type="entry name" value="WRKY transcription factor 57"/>
    <property type="match status" value="1"/>
</dbReference>
<reference evidence="10 11" key="1">
    <citation type="submission" date="2019-09" db="EMBL/GenBank/DDBJ databases">
        <title>A chromosome-level genome assembly of the Chinese tupelo Nyssa sinensis.</title>
        <authorList>
            <person name="Yang X."/>
            <person name="Kang M."/>
            <person name="Yang Y."/>
            <person name="Xiong H."/>
            <person name="Wang M."/>
            <person name="Zhang Z."/>
            <person name="Wang Z."/>
            <person name="Wu H."/>
            <person name="Ma T."/>
            <person name="Liu J."/>
            <person name="Xi Z."/>
        </authorList>
    </citation>
    <scope>NUCLEOTIDE SEQUENCE [LARGE SCALE GENOMIC DNA]</scope>
    <source>
        <strain evidence="10">J267</strain>
        <tissue evidence="10">Leaf</tissue>
    </source>
</reference>
<dbReference type="PROSITE" id="PS50811">
    <property type="entry name" value="WRKY"/>
    <property type="match status" value="1"/>
</dbReference>
<comment type="subcellular location">
    <subcellularLocation>
        <location evidence="1 7">Nucleus</location>
    </subcellularLocation>
</comment>
<dbReference type="EMBL" id="CM018031">
    <property type="protein sequence ID" value="KAA8549066.1"/>
    <property type="molecule type" value="Genomic_DNA"/>
</dbReference>
<dbReference type="GO" id="GO:0043565">
    <property type="term" value="F:sequence-specific DNA binding"/>
    <property type="evidence" value="ECO:0007669"/>
    <property type="project" value="InterPro"/>
</dbReference>
<evidence type="ECO:0000256" key="5">
    <source>
        <dbReference type="ARBA" id="ARBA00023163"/>
    </source>
</evidence>
<keyword evidence="11" id="KW-1185">Reference proteome</keyword>
<gene>
    <name evidence="10" type="ORF">F0562_000750</name>
</gene>
<evidence type="ECO:0000313" key="11">
    <source>
        <dbReference type="Proteomes" id="UP000325577"/>
    </source>
</evidence>
<evidence type="ECO:0000256" key="7">
    <source>
        <dbReference type="PIRNR" id="PIRNR038130"/>
    </source>
</evidence>
<dbReference type="GO" id="GO:0005634">
    <property type="term" value="C:nucleus"/>
    <property type="evidence" value="ECO:0007669"/>
    <property type="project" value="UniProtKB-SubCell"/>
</dbReference>
<name>A0A5J5C2F6_9ASTE</name>
<evidence type="ECO:0000256" key="1">
    <source>
        <dbReference type="ARBA" id="ARBA00004123"/>
    </source>
</evidence>
<keyword evidence="3 7" id="KW-0805">Transcription regulation</keyword>
<accession>A0A5J5C2F6</accession>
<dbReference type="InterPro" id="IPR044810">
    <property type="entry name" value="WRKY_plant"/>
</dbReference>
<proteinExistence type="inferred from homology"/>